<protein>
    <submittedName>
        <fullName evidence="3">Uncharacterized protein</fullName>
    </submittedName>
</protein>
<evidence type="ECO:0000256" key="1">
    <source>
        <dbReference type="SAM" id="MobiDB-lite"/>
    </source>
</evidence>
<name>A0A0G0FW91_9BACT</name>
<comment type="caution">
    <text evidence="3">The sequence shown here is derived from an EMBL/GenBank/DDBJ whole genome shotgun (WGS) entry which is preliminary data.</text>
</comment>
<evidence type="ECO:0000313" key="3">
    <source>
        <dbReference type="EMBL" id="KKQ18090.1"/>
    </source>
</evidence>
<keyword evidence="2" id="KW-0812">Transmembrane</keyword>
<keyword evidence="2" id="KW-1133">Transmembrane helix</keyword>
<dbReference type="Proteomes" id="UP000034508">
    <property type="component" value="Unassembled WGS sequence"/>
</dbReference>
<keyword evidence="2" id="KW-0472">Membrane</keyword>
<feature type="transmembrane region" description="Helical" evidence="2">
    <location>
        <begin position="26"/>
        <end position="45"/>
    </location>
</feature>
<feature type="compositionally biased region" description="Basic and acidic residues" evidence="1">
    <location>
        <begin position="1"/>
        <end position="12"/>
    </location>
</feature>
<proteinExistence type="predicted"/>
<feature type="region of interest" description="Disordered" evidence="1">
    <location>
        <begin position="1"/>
        <end position="20"/>
    </location>
</feature>
<reference evidence="3 4" key="1">
    <citation type="journal article" date="2015" name="Nature">
        <title>rRNA introns, odd ribosomes, and small enigmatic genomes across a large radiation of phyla.</title>
        <authorList>
            <person name="Brown C.T."/>
            <person name="Hug L.A."/>
            <person name="Thomas B.C."/>
            <person name="Sharon I."/>
            <person name="Castelle C.J."/>
            <person name="Singh A."/>
            <person name="Wilkins M.J."/>
            <person name="Williams K.H."/>
            <person name="Banfield J.F."/>
        </authorList>
    </citation>
    <scope>NUCLEOTIDE SEQUENCE [LARGE SCALE GENOMIC DNA]</scope>
</reference>
<evidence type="ECO:0000256" key="2">
    <source>
        <dbReference type="SAM" id="Phobius"/>
    </source>
</evidence>
<sequence length="52" mass="5892">MRSDYQNDHYPDDLNENGSKGNANTPSFPCGCLVFVILTIAYFVWQATKIVH</sequence>
<gene>
    <name evidence="3" type="ORF">US31_C0010G0014</name>
</gene>
<accession>A0A0G0FW91</accession>
<evidence type="ECO:0000313" key="4">
    <source>
        <dbReference type="Proteomes" id="UP000034508"/>
    </source>
</evidence>
<dbReference type="AlphaFoldDB" id="A0A0G0FW91"/>
<dbReference type="EMBL" id="LBSM01000010">
    <property type="protein sequence ID" value="KKQ18090.1"/>
    <property type="molecule type" value="Genomic_DNA"/>
</dbReference>
<organism evidence="3 4">
    <name type="scientific">Berkelbacteria bacterium GW2011_GWA1_36_9</name>
    <dbReference type="NCBI Taxonomy" id="1618331"/>
    <lineage>
        <taxon>Bacteria</taxon>
        <taxon>Candidatus Berkelbacteria</taxon>
    </lineage>
</organism>